<evidence type="ECO:0000256" key="3">
    <source>
        <dbReference type="ARBA" id="ARBA00023125"/>
    </source>
</evidence>
<keyword evidence="3" id="KW-0238">DNA-binding</keyword>
<dbReference type="InterPro" id="IPR036388">
    <property type="entry name" value="WH-like_DNA-bd_sf"/>
</dbReference>
<protein>
    <submittedName>
        <fullName evidence="6">LysR family transcriptional regulator</fullName>
    </submittedName>
</protein>
<dbReference type="Gene3D" id="1.10.10.10">
    <property type="entry name" value="Winged helix-like DNA-binding domain superfamily/Winged helix DNA-binding domain"/>
    <property type="match status" value="1"/>
</dbReference>
<reference evidence="6" key="1">
    <citation type="submission" date="2022-10" db="EMBL/GenBank/DDBJ databases">
        <title>Catenovulum adriacola sp. nov. isolated in the Harbour of Susak.</title>
        <authorList>
            <person name="Schoch T."/>
            <person name="Reich S.J."/>
            <person name="Stoeferle S."/>
            <person name="Flaiz M."/>
            <person name="Kazda M."/>
            <person name="Riedel C.U."/>
            <person name="Duerre P."/>
        </authorList>
    </citation>
    <scope>NUCLEOTIDE SEQUENCE</scope>
    <source>
        <strain evidence="6">TS8</strain>
        <plasmid evidence="6">pCadTS8_2</plasmid>
    </source>
</reference>
<sequence length="290" mass="32555">MINPVWLKTFCTLVEVGHFTQTAEKLFMTQSGVSQHIKKLEHQLEQALLQRSGKSFSLTDAGEKLYVKGQALLKAADELEGLIKQDEPNVGLVKLASPGSVGLKLYPHLLTVQQNHPKLIVDYRFAPNKNIEQDLIDRNIDLGLSTELSQTASLISQKIAAEPLVLVTSHQIEVVNWSTLLALGFISHPDAAHHARLLLSENFTQFEHIDQFIYKGFSNQISLILEPVSKGLGFTVLPLYAAKAFRHQNCIKIHLLEQTVSESLYLCFNRRSTLASRVKFVQSEIIDYLN</sequence>
<dbReference type="SUPFAM" id="SSF53850">
    <property type="entry name" value="Periplasmic binding protein-like II"/>
    <property type="match status" value="1"/>
</dbReference>
<gene>
    <name evidence="6" type="ORF">OLW01_16410</name>
</gene>
<dbReference type="Proteomes" id="UP001163726">
    <property type="component" value="Plasmid pCadTS8_2"/>
</dbReference>
<evidence type="ECO:0000313" key="7">
    <source>
        <dbReference type="Proteomes" id="UP001163726"/>
    </source>
</evidence>
<dbReference type="InterPro" id="IPR036390">
    <property type="entry name" value="WH_DNA-bd_sf"/>
</dbReference>
<dbReference type="PROSITE" id="PS50931">
    <property type="entry name" value="HTH_LYSR"/>
    <property type="match status" value="1"/>
</dbReference>
<name>A0ABY7AS07_9ALTE</name>
<keyword evidence="2" id="KW-0805">Transcription regulation</keyword>
<comment type="similarity">
    <text evidence="1">Belongs to the LysR transcriptional regulatory family.</text>
</comment>
<keyword evidence="6" id="KW-0614">Plasmid</keyword>
<dbReference type="PANTHER" id="PTHR30126">
    <property type="entry name" value="HTH-TYPE TRANSCRIPTIONAL REGULATOR"/>
    <property type="match status" value="1"/>
</dbReference>
<dbReference type="Pfam" id="PF00126">
    <property type="entry name" value="HTH_1"/>
    <property type="match status" value="1"/>
</dbReference>
<dbReference type="InterPro" id="IPR005119">
    <property type="entry name" value="LysR_subst-bd"/>
</dbReference>
<proteinExistence type="inferred from homology"/>
<dbReference type="RefSeq" id="WP_268077054.1">
    <property type="nucleotide sequence ID" value="NZ_CP109967.1"/>
</dbReference>
<dbReference type="PANTHER" id="PTHR30126:SF99">
    <property type="entry name" value="TRANSCRIPTIONAL REGULATOR LYSR FAMILY"/>
    <property type="match status" value="1"/>
</dbReference>
<dbReference type="EMBL" id="CP109967">
    <property type="protein sequence ID" value="WAJ72322.1"/>
    <property type="molecule type" value="Genomic_DNA"/>
</dbReference>
<evidence type="ECO:0000259" key="5">
    <source>
        <dbReference type="PROSITE" id="PS50931"/>
    </source>
</evidence>
<keyword evidence="4" id="KW-0804">Transcription</keyword>
<evidence type="ECO:0000256" key="4">
    <source>
        <dbReference type="ARBA" id="ARBA00023163"/>
    </source>
</evidence>
<accession>A0ABY7AS07</accession>
<evidence type="ECO:0000256" key="1">
    <source>
        <dbReference type="ARBA" id="ARBA00009437"/>
    </source>
</evidence>
<geneLocation type="plasmid" evidence="6 7">
    <name>pCadTS8_2</name>
</geneLocation>
<dbReference type="Pfam" id="PF03466">
    <property type="entry name" value="LysR_substrate"/>
    <property type="match status" value="1"/>
</dbReference>
<dbReference type="CDD" id="cd05466">
    <property type="entry name" value="PBP2_LTTR_substrate"/>
    <property type="match status" value="1"/>
</dbReference>
<dbReference type="PRINTS" id="PR00039">
    <property type="entry name" value="HTHLYSR"/>
</dbReference>
<keyword evidence="7" id="KW-1185">Reference proteome</keyword>
<feature type="domain" description="HTH lysR-type" evidence="5">
    <location>
        <begin position="2"/>
        <end position="59"/>
    </location>
</feature>
<organism evidence="6 7">
    <name type="scientific">Catenovulum adriaticum</name>
    <dbReference type="NCBI Taxonomy" id="2984846"/>
    <lineage>
        <taxon>Bacteria</taxon>
        <taxon>Pseudomonadati</taxon>
        <taxon>Pseudomonadota</taxon>
        <taxon>Gammaproteobacteria</taxon>
        <taxon>Alteromonadales</taxon>
        <taxon>Alteromonadaceae</taxon>
        <taxon>Catenovulum</taxon>
    </lineage>
</organism>
<evidence type="ECO:0000313" key="6">
    <source>
        <dbReference type="EMBL" id="WAJ72322.1"/>
    </source>
</evidence>
<dbReference type="SUPFAM" id="SSF46785">
    <property type="entry name" value="Winged helix' DNA-binding domain"/>
    <property type="match status" value="1"/>
</dbReference>
<dbReference type="Gene3D" id="3.40.190.10">
    <property type="entry name" value="Periplasmic binding protein-like II"/>
    <property type="match status" value="2"/>
</dbReference>
<evidence type="ECO:0000256" key="2">
    <source>
        <dbReference type="ARBA" id="ARBA00023015"/>
    </source>
</evidence>
<dbReference type="InterPro" id="IPR000847">
    <property type="entry name" value="LysR_HTH_N"/>
</dbReference>